<comment type="caution">
    <text evidence="3">The sequence shown here is derived from an EMBL/GenBank/DDBJ whole genome shotgun (WGS) entry which is preliminary data.</text>
</comment>
<feature type="chain" id="PRO_5021460775" description="DUF4890 domain-containing protein" evidence="2">
    <location>
        <begin position="23"/>
        <end position="162"/>
    </location>
</feature>
<proteinExistence type="predicted"/>
<keyword evidence="4" id="KW-1185">Reference proteome</keyword>
<accession>A0A4Z0VBP8</accession>
<feature type="signal peptide" evidence="2">
    <location>
        <begin position="1"/>
        <end position="22"/>
    </location>
</feature>
<feature type="region of interest" description="Disordered" evidence="1">
    <location>
        <begin position="69"/>
        <end position="96"/>
    </location>
</feature>
<dbReference type="RefSeq" id="WP_135471840.1">
    <property type="nucleotide sequence ID" value="NZ_CASCVZ010000019.1"/>
</dbReference>
<dbReference type="Gene3D" id="1.20.120.1490">
    <property type="match status" value="1"/>
</dbReference>
<protein>
    <recommendedName>
        <fullName evidence="5">DUF4890 domain-containing protein</fullName>
    </recommendedName>
</protein>
<feature type="region of interest" description="Disordered" evidence="1">
    <location>
        <begin position="121"/>
        <end position="162"/>
    </location>
</feature>
<gene>
    <name evidence="3" type="ORF">EZ315_09490</name>
</gene>
<dbReference type="AlphaFoldDB" id="A0A4Z0VBP8"/>
<evidence type="ECO:0000313" key="3">
    <source>
        <dbReference type="EMBL" id="TGG40883.1"/>
    </source>
</evidence>
<dbReference type="EMBL" id="SJSA01000001">
    <property type="protein sequence ID" value="TGG40883.1"/>
    <property type="molecule type" value="Genomic_DNA"/>
</dbReference>
<evidence type="ECO:0008006" key="5">
    <source>
        <dbReference type="Google" id="ProtNLM"/>
    </source>
</evidence>
<evidence type="ECO:0000256" key="2">
    <source>
        <dbReference type="SAM" id="SignalP"/>
    </source>
</evidence>
<organism evidence="3 4">
    <name type="scientific">Duncaniella freteri</name>
    <dbReference type="NCBI Taxonomy" id="2530391"/>
    <lineage>
        <taxon>Bacteria</taxon>
        <taxon>Pseudomonadati</taxon>
        <taxon>Bacteroidota</taxon>
        <taxon>Bacteroidia</taxon>
        <taxon>Bacteroidales</taxon>
        <taxon>Muribaculaceae</taxon>
        <taxon>Duncaniella</taxon>
    </lineage>
</organism>
<evidence type="ECO:0000313" key="4">
    <source>
        <dbReference type="Proteomes" id="UP000297635"/>
    </source>
</evidence>
<dbReference type="Proteomes" id="UP000297635">
    <property type="component" value="Unassembled WGS sequence"/>
</dbReference>
<dbReference type="GeneID" id="82150021"/>
<reference evidence="3 4" key="1">
    <citation type="submission" date="2019-02" db="EMBL/GenBank/DDBJ databases">
        <title>Isolation and identification of novel species under the genus Muribaculum.</title>
        <authorList>
            <person name="Miyake S."/>
            <person name="Ding Y."/>
            <person name="Low A."/>
            <person name="Soh M."/>
            <person name="Seedorf H."/>
        </authorList>
    </citation>
    <scope>NUCLEOTIDE SEQUENCE [LARGE SCALE GENOMIC DNA]</scope>
    <source>
        <strain evidence="3 4">TLL-A3</strain>
    </source>
</reference>
<name>A0A4Z0VBP8_9BACT</name>
<evidence type="ECO:0000256" key="1">
    <source>
        <dbReference type="SAM" id="MobiDB-lite"/>
    </source>
</evidence>
<keyword evidence="2" id="KW-0732">Signal</keyword>
<sequence length="162" mass="17990">MKKKIFSIALVLAGMMGTTAIAQTPSSNTTPAAKEQGCPACPRGKQYNPFEGLNLTDKQQNDLKALRESRKADIKKEMSDKKADRKAMREQAQKNRKDYLAKIKGILTAEQYVQFLENSYLNNRAGVGSNNRKDMRNKKDGKKGMRGNRQGGQRPAATPNAN</sequence>